<name>A0A840YW26_9SPHN</name>
<dbReference type="RefSeq" id="WP_184001468.1">
    <property type="nucleotide sequence ID" value="NZ_BAABIF010000004.1"/>
</dbReference>
<dbReference type="Proteomes" id="UP000554342">
    <property type="component" value="Unassembled WGS sequence"/>
</dbReference>
<feature type="transmembrane region" description="Helical" evidence="1">
    <location>
        <begin position="212"/>
        <end position="230"/>
    </location>
</feature>
<accession>A0A840YW26</accession>
<feature type="transmembrane region" description="Helical" evidence="1">
    <location>
        <begin position="37"/>
        <end position="54"/>
    </location>
</feature>
<dbReference type="AlphaFoldDB" id="A0A840YW26"/>
<reference evidence="2 3" key="1">
    <citation type="submission" date="2020-08" db="EMBL/GenBank/DDBJ databases">
        <title>Genomic Encyclopedia of Type Strains, Phase IV (KMG-IV): sequencing the most valuable type-strain genomes for metagenomic binning, comparative biology and taxonomic classification.</title>
        <authorList>
            <person name="Goeker M."/>
        </authorList>
    </citation>
    <scope>NUCLEOTIDE SEQUENCE [LARGE SCALE GENOMIC DNA]</scope>
    <source>
        <strain evidence="2 3">DSM 27203</strain>
    </source>
</reference>
<feature type="transmembrane region" description="Helical" evidence="1">
    <location>
        <begin position="178"/>
        <end position="200"/>
    </location>
</feature>
<comment type="caution">
    <text evidence="2">The sequence shown here is derived from an EMBL/GenBank/DDBJ whole genome shotgun (WGS) entry which is preliminary data.</text>
</comment>
<protein>
    <recommendedName>
        <fullName evidence="4">Flippase-like domain-containing protein</fullName>
    </recommendedName>
</protein>
<evidence type="ECO:0008006" key="4">
    <source>
        <dbReference type="Google" id="ProtNLM"/>
    </source>
</evidence>
<sequence length="315" mass="34780">MTVSGSQTDISDTPVKPIPFGSDIAGLEPVEKIRRRWPLWLGYALSILMVIGLARELFDDGLTGLTRMVPVNPLFYAFFFAAYIAPPAFDFLIFRRLWKLPFSGFGALVRKRIANDVIIGYSGDVYFYVWARERLKMVVAPFGAIKDVTILSGIAGNGITLLMAAFALPLGLGLLTPYQFRVFIGSVAIVLATSLPFLIFSRRVFSLPRGQLWWIFVMHCARAVFGMAMLALAWHFAMPMVAVGWWAFLVAARLLVSRLPLVPNKDLLFANIAIMLIGEGKALSNLIAFTAASTLLLHIVLAGAFALHALLEKKN</sequence>
<organism evidence="2 3">
    <name type="scientific">Stakelama sediminis</name>
    <dbReference type="NCBI Taxonomy" id="463200"/>
    <lineage>
        <taxon>Bacteria</taxon>
        <taxon>Pseudomonadati</taxon>
        <taxon>Pseudomonadota</taxon>
        <taxon>Alphaproteobacteria</taxon>
        <taxon>Sphingomonadales</taxon>
        <taxon>Sphingomonadaceae</taxon>
        <taxon>Stakelama</taxon>
    </lineage>
</organism>
<keyword evidence="3" id="KW-1185">Reference proteome</keyword>
<evidence type="ECO:0000313" key="3">
    <source>
        <dbReference type="Proteomes" id="UP000554342"/>
    </source>
</evidence>
<keyword evidence="1" id="KW-1133">Transmembrane helix</keyword>
<feature type="transmembrane region" description="Helical" evidence="1">
    <location>
        <begin position="150"/>
        <end position="172"/>
    </location>
</feature>
<feature type="transmembrane region" description="Helical" evidence="1">
    <location>
        <begin position="236"/>
        <end position="256"/>
    </location>
</feature>
<evidence type="ECO:0000313" key="2">
    <source>
        <dbReference type="EMBL" id="MBB5717746.1"/>
    </source>
</evidence>
<dbReference type="EMBL" id="JACIJI010000001">
    <property type="protein sequence ID" value="MBB5717746.1"/>
    <property type="molecule type" value="Genomic_DNA"/>
</dbReference>
<gene>
    <name evidence="2" type="ORF">FHR23_000653</name>
</gene>
<keyword evidence="1" id="KW-0812">Transmembrane</keyword>
<evidence type="ECO:0000256" key="1">
    <source>
        <dbReference type="SAM" id="Phobius"/>
    </source>
</evidence>
<keyword evidence="1" id="KW-0472">Membrane</keyword>
<proteinExistence type="predicted"/>
<feature type="transmembrane region" description="Helical" evidence="1">
    <location>
        <begin position="74"/>
        <end position="94"/>
    </location>
</feature>